<evidence type="ECO:0000313" key="4">
    <source>
        <dbReference type="Proteomes" id="UP000292445"/>
    </source>
</evidence>
<feature type="domain" description="NIPSNAP" evidence="2">
    <location>
        <begin position="3"/>
        <end position="96"/>
    </location>
</feature>
<evidence type="ECO:0000256" key="1">
    <source>
        <dbReference type="ARBA" id="ARBA00005291"/>
    </source>
</evidence>
<dbReference type="InterPro" id="IPR012577">
    <property type="entry name" value="NIPSNAP"/>
</dbReference>
<comment type="similarity">
    <text evidence="1">Belongs to the NipSnap family.</text>
</comment>
<dbReference type="Gene3D" id="3.30.70.100">
    <property type="match status" value="1"/>
</dbReference>
<dbReference type="PANTHER" id="PTHR21017">
    <property type="entry name" value="NIPSNAP-RELATED"/>
    <property type="match status" value="1"/>
</dbReference>
<comment type="caution">
    <text evidence="3">The sequence shown here is derived from an EMBL/GenBank/DDBJ whole genome shotgun (WGS) entry which is preliminary data.</text>
</comment>
<keyword evidence="4" id="KW-1185">Reference proteome</keyword>
<gene>
    <name evidence="3" type="ORF">EV675_0061</name>
</gene>
<dbReference type="EMBL" id="SGXC01000001">
    <property type="protein sequence ID" value="RZS84059.1"/>
    <property type="molecule type" value="Genomic_DNA"/>
</dbReference>
<sequence>MMVEMRTYTLVPGGGAEYLRIYRQSAQALQTRILGNLAGLYQSETGELNQLVFLWAYESLDERASRRAVLAADAEFAAFRKSVRHLLVRQESRILAQA</sequence>
<dbReference type="Pfam" id="PF07978">
    <property type="entry name" value="NIPSNAP"/>
    <property type="match status" value="1"/>
</dbReference>
<dbReference type="AlphaFoldDB" id="A0A4Q7NGT7"/>
<dbReference type="OrthoDB" id="8905985at2"/>
<dbReference type="SUPFAM" id="SSF54909">
    <property type="entry name" value="Dimeric alpha+beta barrel"/>
    <property type="match status" value="1"/>
</dbReference>
<dbReference type="Proteomes" id="UP000292445">
    <property type="component" value="Unassembled WGS sequence"/>
</dbReference>
<dbReference type="PANTHER" id="PTHR21017:SF17">
    <property type="entry name" value="PROTEIN NIPSNAP"/>
    <property type="match status" value="1"/>
</dbReference>
<dbReference type="InterPro" id="IPR011008">
    <property type="entry name" value="Dimeric_a/b-barrel"/>
</dbReference>
<evidence type="ECO:0000313" key="3">
    <source>
        <dbReference type="EMBL" id="RZS84059.1"/>
    </source>
</evidence>
<dbReference type="RefSeq" id="WP_130355456.1">
    <property type="nucleotide sequence ID" value="NZ_SGXC01000001.1"/>
</dbReference>
<proteinExistence type="inferred from homology"/>
<name>A0A4Q7NGT7_9BURK</name>
<dbReference type="InterPro" id="IPR051557">
    <property type="entry name" value="NipSnap_domain"/>
</dbReference>
<evidence type="ECO:0000259" key="2">
    <source>
        <dbReference type="Pfam" id="PF07978"/>
    </source>
</evidence>
<protein>
    <submittedName>
        <fullName evidence="3">NIPSNAP protein</fullName>
    </submittedName>
</protein>
<reference evidence="3 4" key="1">
    <citation type="submission" date="2019-02" db="EMBL/GenBank/DDBJ databases">
        <title>Genomic Encyclopedia of Type Strains, Phase IV (KMG-IV): sequencing the most valuable type-strain genomes for metagenomic binning, comparative biology and taxonomic classification.</title>
        <authorList>
            <person name="Goeker M."/>
        </authorList>
    </citation>
    <scope>NUCLEOTIDE SEQUENCE [LARGE SCALE GENOMIC DNA]</scope>
    <source>
        <strain evidence="3 4">K24</strain>
    </source>
</reference>
<accession>A0A4Q7NGT7</accession>
<organism evidence="3 4">
    <name type="scientific">Pigmentiphaga kullae</name>
    <dbReference type="NCBI Taxonomy" id="151784"/>
    <lineage>
        <taxon>Bacteria</taxon>
        <taxon>Pseudomonadati</taxon>
        <taxon>Pseudomonadota</taxon>
        <taxon>Betaproteobacteria</taxon>
        <taxon>Burkholderiales</taxon>
        <taxon>Alcaligenaceae</taxon>
        <taxon>Pigmentiphaga</taxon>
    </lineage>
</organism>